<dbReference type="AlphaFoldDB" id="A0A7R8USZ0"/>
<organism evidence="2 3">
    <name type="scientific">Hermetia illucens</name>
    <name type="common">Black soldier fly</name>
    <dbReference type="NCBI Taxonomy" id="343691"/>
    <lineage>
        <taxon>Eukaryota</taxon>
        <taxon>Metazoa</taxon>
        <taxon>Ecdysozoa</taxon>
        <taxon>Arthropoda</taxon>
        <taxon>Hexapoda</taxon>
        <taxon>Insecta</taxon>
        <taxon>Pterygota</taxon>
        <taxon>Neoptera</taxon>
        <taxon>Endopterygota</taxon>
        <taxon>Diptera</taxon>
        <taxon>Brachycera</taxon>
        <taxon>Stratiomyomorpha</taxon>
        <taxon>Stratiomyidae</taxon>
        <taxon>Hermetiinae</taxon>
        <taxon>Hermetia</taxon>
    </lineage>
</organism>
<feature type="compositionally biased region" description="Basic residues" evidence="1">
    <location>
        <begin position="231"/>
        <end position="242"/>
    </location>
</feature>
<gene>
    <name evidence="2" type="ORF">HERILL_LOCUS8332</name>
</gene>
<sequence length="258" mass="29197">MHRQNRHSALQLLNLDMEKESLNIASGKVVPHNSLSDMIAQKIEDQNHGIMGGGQTFCPKCDNLNRNILYLENYLRSSILKEPCNSCSTCLSFLQYMKQTMPEQTQQRKQQMQNRNMNTPILTDFYAFGEPESYMARAQKQQQSLPEFIRWMMPKKVMNTPSKKVAAPRRPRVVEFPMPGQVIPKNPPRAIYNKRAKAHKPAGPTKEKKVLTKKVPNGTGNFDGVPPPAKKMVKKKRAKLAKGAKSGNNKGLNPTIVK</sequence>
<evidence type="ECO:0000256" key="1">
    <source>
        <dbReference type="SAM" id="MobiDB-lite"/>
    </source>
</evidence>
<accession>A0A7R8USZ0</accession>
<name>A0A7R8USZ0_HERIL</name>
<reference evidence="2 3" key="1">
    <citation type="submission" date="2020-11" db="EMBL/GenBank/DDBJ databases">
        <authorList>
            <person name="Wallbank WR R."/>
            <person name="Pardo Diaz C."/>
            <person name="Kozak K."/>
            <person name="Martin S."/>
            <person name="Jiggins C."/>
            <person name="Moest M."/>
            <person name="Warren A I."/>
            <person name="Generalovic N T."/>
            <person name="Byers J.R.P. K."/>
            <person name="Montejo-Kovacevich G."/>
            <person name="Yen C E."/>
        </authorList>
    </citation>
    <scope>NUCLEOTIDE SEQUENCE [LARGE SCALE GENOMIC DNA]</scope>
</reference>
<dbReference type="Proteomes" id="UP000594454">
    <property type="component" value="Chromosome 3"/>
</dbReference>
<evidence type="ECO:0000313" key="3">
    <source>
        <dbReference type="Proteomes" id="UP000594454"/>
    </source>
</evidence>
<proteinExistence type="predicted"/>
<keyword evidence="3" id="KW-1185">Reference proteome</keyword>
<evidence type="ECO:0000313" key="2">
    <source>
        <dbReference type="EMBL" id="CAD7085493.1"/>
    </source>
</evidence>
<dbReference type="InParanoid" id="A0A7R8USZ0"/>
<dbReference type="EMBL" id="LR899011">
    <property type="protein sequence ID" value="CAD7085493.1"/>
    <property type="molecule type" value="Genomic_DNA"/>
</dbReference>
<protein>
    <submittedName>
        <fullName evidence="2">Uncharacterized protein</fullName>
    </submittedName>
</protein>
<feature type="region of interest" description="Disordered" evidence="1">
    <location>
        <begin position="196"/>
        <end position="258"/>
    </location>
</feature>